<keyword evidence="2" id="KW-0813">Transport</keyword>
<sequence>MKLKFNPYHRFVSSQLVARTIDWIDIIALNWLTLQLTDSAMFIAYINFARLMPQLAFAFVIGKLIDTVSSTKLMYMIHGFNILLTLGVVYSFAQEWNIYYILIIIMARSFFQAIDTVQRNALIQSFVTRSHLNKAISLNALILNISRLAGPFIGGILLAQLQPSIVLSLPIMASIAVILLNQTLPAVHQQTQEEHKIWSYLREQPVIILLMLSSVCSMLFGFSYTIILPSIVKEQFGNQTMIYSIFTSMIAAGSILILMIFMRTNSKNSIQSLKLWTIIFTVTIAAFMFTHNTYLYAIILFIMGFASQAFRTTNRILVQQLVDPKYRGSVLSISMMDKGFIPLGGIMLSFIFEQLGLQFVYMTMIIGLLVTLICVMLMLNKESQYGENKTNTTRF</sequence>
<feature type="transmembrane region" description="Helical" evidence="7">
    <location>
        <begin position="165"/>
        <end position="184"/>
    </location>
</feature>
<feature type="transmembrane region" description="Helical" evidence="7">
    <location>
        <begin position="138"/>
        <end position="159"/>
    </location>
</feature>
<feature type="transmembrane region" description="Helical" evidence="7">
    <location>
        <begin position="40"/>
        <end position="61"/>
    </location>
</feature>
<proteinExistence type="predicted"/>
<dbReference type="Pfam" id="PF05977">
    <property type="entry name" value="MFS_3"/>
    <property type="match status" value="1"/>
</dbReference>
<dbReference type="CDD" id="cd06173">
    <property type="entry name" value="MFS_MefA_like"/>
    <property type="match status" value="1"/>
</dbReference>
<dbReference type="Gene3D" id="1.20.1250.20">
    <property type="entry name" value="MFS general substrate transporter like domains"/>
    <property type="match status" value="1"/>
</dbReference>
<reference evidence="8 9" key="1">
    <citation type="submission" date="2017-06" db="EMBL/GenBank/DDBJ databases">
        <authorList>
            <consortium name="Pathogen Informatics"/>
        </authorList>
    </citation>
    <scope>NUCLEOTIDE SEQUENCE [LARGE SCALE GENOMIC DNA]</scope>
    <source>
        <strain evidence="8 9">NCTC13839</strain>
    </source>
</reference>
<keyword evidence="3" id="KW-1003">Cell membrane</keyword>
<feature type="transmembrane region" description="Helical" evidence="7">
    <location>
        <begin position="358"/>
        <end position="379"/>
    </location>
</feature>
<evidence type="ECO:0000313" key="8">
    <source>
        <dbReference type="EMBL" id="SNV54708.1"/>
    </source>
</evidence>
<evidence type="ECO:0000313" key="9">
    <source>
        <dbReference type="Proteomes" id="UP000242084"/>
    </source>
</evidence>
<organism evidence="8 9">
    <name type="scientific">Mammaliicoccus stepanovicii</name>
    <dbReference type="NCBI Taxonomy" id="643214"/>
    <lineage>
        <taxon>Bacteria</taxon>
        <taxon>Bacillati</taxon>
        <taxon>Bacillota</taxon>
        <taxon>Bacilli</taxon>
        <taxon>Bacillales</taxon>
        <taxon>Staphylococcaceae</taxon>
        <taxon>Mammaliicoccus</taxon>
    </lineage>
</organism>
<evidence type="ECO:0000256" key="6">
    <source>
        <dbReference type="ARBA" id="ARBA00023136"/>
    </source>
</evidence>
<dbReference type="Proteomes" id="UP000242084">
    <property type="component" value="Chromosome 1"/>
</dbReference>
<evidence type="ECO:0000256" key="4">
    <source>
        <dbReference type="ARBA" id="ARBA00022692"/>
    </source>
</evidence>
<dbReference type="RefSeq" id="WP_095085302.1">
    <property type="nucleotide sequence ID" value="NZ_BMDM01000011.1"/>
</dbReference>
<evidence type="ECO:0000256" key="1">
    <source>
        <dbReference type="ARBA" id="ARBA00004651"/>
    </source>
</evidence>
<comment type="subcellular location">
    <subcellularLocation>
        <location evidence="1">Cell membrane</location>
        <topology evidence="1">Multi-pass membrane protein</topology>
    </subcellularLocation>
</comment>
<feature type="transmembrane region" description="Helical" evidence="7">
    <location>
        <begin position="330"/>
        <end position="352"/>
    </location>
</feature>
<feature type="transmembrane region" description="Helical" evidence="7">
    <location>
        <begin position="295"/>
        <end position="318"/>
    </location>
</feature>
<gene>
    <name evidence="8" type="ORF">SAMEA4384403_00109</name>
</gene>
<keyword evidence="9" id="KW-1185">Reference proteome</keyword>
<keyword evidence="4 7" id="KW-0812">Transmembrane</keyword>
<protein>
    <submittedName>
        <fullName evidence="8">Transporter</fullName>
    </submittedName>
</protein>
<evidence type="ECO:0000256" key="2">
    <source>
        <dbReference type="ARBA" id="ARBA00022448"/>
    </source>
</evidence>
<dbReference type="SUPFAM" id="SSF103473">
    <property type="entry name" value="MFS general substrate transporter"/>
    <property type="match status" value="1"/>
</dbReference>
<evidence type="ECO:0000256" key="3">
    <source>
        <dbReference type="ARBA" id="ARBA00022475"/>
    </source>
</evidence>
<feature type="transmembrane region" description="Helical" evidence="7">
    <location>
        <begin position="240"/>
        <end position="261"/>
    </location>
</feature>
<feature type="transmembrane region" description="Helical" evidence="7">
    <location>
        <begin position="273"/>
        <end position="289"/>
    </location>
</feature>
<evidence type="ECO:0000256" key="5">
    <source>
        <dbReference type="ARBA" id="ARBA00022989"/>
    </source>
</evidence>
<dbReference type="InterPro" id="IPR010290">
    <property type="entry name" value="TM_effector"/>
</dbReference>
<accession>A0A239Y950</accession>
<dbReference type="GO" id="GO:0005886">
    <property type="term" value="C:plasma membrane"/>
    <property type="evidence" value="ECO:0007669"/>
    <property type="project" value="UniProtKB-SubCell"/>
</dbReference>
<dbReference type="OrthoDB" id="9775268at2"/>
<keyword evidence="5 7" id="KW-1133">Transmembrane helix</keyword>
<dbReference type="EMBL" id="LT906462">
    <property type="protein sequence ID" value="SNV54708.1"/>
    <property type="molecule type" value="Genomic_DNA"/>
</dbReference>
<dbReference type="PANTHER" id="PTHR23513">
    <property type="entry name" value="INTEGRAL MEMBRANE EFFLUX PROTEIN-RELATED"/>
    <property type="match status" value="1"/>
</dbReference>
<dbReference type="AlphaFoldDB" id="A0A239Y950"/>
<evidence type="ECO:0000256" key="7">
    <source>
        <dbReference type="SAM" id="Phobius"/>
    </source>
</evidence>
<keyword evidence="6 7" id="KW-0472">Membrane</keyword>
<dbReference type="PANTHER" id="PTHR23513:SF11">
    <property type="entry name" value="STAPHYLOFERRIN A TRANSPORTER"/>
    <property type="match status" value="1"/>
</dbReference>
<dbReference type="InterPro" id="IPR036259">
    <property type="entry name" value="MFS_trans_sf"/>
</dbReference>
<feature type="transmembrane region" description="Helical" evidence="7">
    <location>
        <begin position="205"/>
        <end position="228"/>
    </location>
</feature>
<dbReference type="KEGG" id="sste:SAMEA4384403_0109"/>
<name>A0A239Y950_9STAP</name>